<dbReference type="AlphaFoldDB" id="A0A165ZK17"/>
<dbReference type="InterPro" id="IPR002893">
    <property type="entry name" value="Znf_MYND"/>
</dbReference>
<dbReference type="PROSITE" id="PS50865">
    <property type="entry name" value="ZF_MYND_2"/>
    <property type="match status" value="1"/>
</dbReference>
<dbReference type="SUPFAM" id="SSF144232">
    <property type="entry name" value="HIT/MYND zinc finger-like"/>
    <property type="match status" value="1"/>
</dbReference>
<dbReference type="STRING" id="1314781.A0A165ZK17"/>
<dbReference type="GO" id="GO:0008270">
    <property type="term" value="F:zinc ion binding"/>
    <property type="evidence" value="ECO:0007669"/>
    <property type="project" value="UniProtKB-KW"/>
</dbReference>
<evidence type="ECO:0000256" key="2">
    <source>
        <dbReference type="ARBA" id="ARBA00022771"/>
    </source>
</evidence>
<keyword evidence="2 4" id="KW-0863">Zinc-finger</keyword>
<accession>A0A165ZK17</accession>
<reference evidence="6 7" key="1">
    <citation type="journal article" date="2016" name="Mol. Biol. Evol.">
        <title>Comparative Genomics of Early-Diverging Mushroom-Forming Fungi Provides Insights into the Origins of Lignocellulose Decay Capabilities.</title>
        <authorList>
            <person name="Nagy L.G."/>
            <person name="Riley R."/>
            <person name="Tritt A."/>
            <person name="Adam C."/>
            <person name="Daum C."/>
            <person name="Floudas D."/>
            <person name="Sun H."/>
            <person name="Yadav J.S."/>
            <person name="Pangilinan J."/>
            <person name="Larsson K.H."/>
            <person name="Matsuura K."/>
            <person name="Barry K."/>
            <person name="Labutti K."/>
            <person name="Kuo R."/>
            <person name="Ohm R.A."/>
            <person name="Bhattacharya S.S."/>
            <person name="Shirouzu T."/>
            <person name="Yoshinaga Y."/>
            <person name="Martin F.M."/>
            <person name="Grigoriev I.V."/>
            <person name="Hibbett D.S."/>
        </authorList>
    </citation>
    <scope>NUCLEOTIDE SEQUENCE [LARGE SCALE GENOMIC DNA]</scope>
    <source>
        <strain evidence="6 7">HHB12029</strain>
    </source>
</reference>
<dbReference type="EMBL" id="KV426276">
    <property type="protein sequence ID" value="KZV83349.1"/>
    <property type="molecule type" value="Genomic_DNA"/>
</dbReference>
<organism evidence="6 7">
    <name type="scientific">Exidia glandulosa HHB12029</name>
    <dbReference type="NCBI Taxonomy" id="1314781"/>
    <lineage>
        <taxon>Eukaryota</taxon>
        <taxon>Fungi</taxon>
        <taxon>Dikarya</taxon>
        <taxon>Basidiomycota</taxon>
        <taxon>Agaricomycotina</taxon>
        <taxon>Agaricomycetes</taxon>
        <taxon>Auriculariales</taxon>
        <taxon>Exidiaceae</taxon>
        <taxon>Exidia</taxon>
    </lineage>
</organism>
<dbReference type="InParanoid" id="A0A165ZK17"/>
<dbReference type="OrthoDB" id="2212237at2759"/>
<sequence>MDSEVRALSTGMRDPLHPTFCAACLHCVFLYVKGEGPSHRAFLRELRANHHDFWRGIMYFLTVRRTAKSREAALDLLVSGVGACQSRSKAHIDAVRTLAEGDHLLYMVVNMCFNMADACLAQSEFKAVKARKFSTHGLWPTSADDLLPAGAEDSLSSFLHWFLVRPDSSIQTSFRDIYLACRPQLEPFLMMDGNRRIFVQTIAKHIRASADWLERTPPSKRFTNLNIFDPAMLITSLTGLLQFAMFDPDSTSSHIPRLGVPHRLVGGMEESLIAGFGKAYALFEDGVEKSQIADVLTTLYDSRGTPPPQRPPGLQSPFAAAQKMLGSAGDMFQREIRSRRDSGACGAAGCTVHERDIGRRLQRCSGCAVLQYCSRECQRRDWKDAKNPHKEVCARLKSLVPFLDCDGDGFAAGLDELHMTVRERAAIHVNLVNGSMRGLQDLSTEEQIEQISTIVKMHEFTRQEGGEMGQSVLVEALRALGLSA</sequence>
<feature type="domain" description="MYND-type" evidence="5">
    <location>
        <begin position="345"/>
        <end position="393"/>
    </location>
</feature>
<dbReference type="Pfam" id="PF01753">
    <property type="entry name" value="zf-MYND"/>
    <property type="match status" value="1"/>
</dbReference>
<evidence type="ECO:0000313" key="6">
    <source>
        <dbReference type="EMBL" id="KZV83349.1"/>
    </source>
</evidence>
<keyword evidence="3" id="KW-0862">Zinc</keyword>
<evidence type="ECO:0000256" key="3">
    <source>
        <dbReference type="ARBA" id="ARBA00022833"/>
    </source>
</evidence>
<evidence type="ECO:0000256" key="4">
    <source>
        <dbReference type="PROSITE-ProRule" id="PRU00134"/>
    </source>
</evidence>
<evidence type="ECO:0000313" key="7">
    <source>
        <dbReference type="Proteomes" id="UP000077266"/>
    </source>
</evidence>
<evidence type="ECO:0000256" key="1">
    <source>
        <dbReference type="ARBA" id="ARBA00022723"/>
    </source>
</evidence>
<evidence type="ECO:0000259" key="5">
    <source>
        <dbReference type="PROSITE" id="PS50865"/>
    </source>
</evidence>
<keyword evidence="7" id="KW-1185">Reference proteome</keyword>
<gene>
    <name evidence="6" type="ORF">EXIGLDRAFT_843012</name>
</gene>
<keyword evidence="1" id="KW-0479">Metal-binding</keyword>
<dbReference type="Proteomes" id="UP000077266">
    <property type="component" value="Unassembled WGS sequence"/>
</dbReference>
<dbReference type="Gene3D" id="6.10.140.2220">
    <property type="match status" value="1"/>
</dbReference>
<feature type="non-terminal residue" evidence="6">
    <location>
        <position position="1"/>
    </location>
</feature>
<name>A0A165ZK17_EXIGL</name>
<proteinExistence type="predicted"/>
<protein>
    <recommendedName>
        <fullName evidence="5">MYND-type domain-containing protein</fullName>
    </recommendedName>
</protein>